<evidence type="ECO:0000313" key="3">
    <source>
        <dbReference type="EMBL" id="ABM57434.1"/>
    </source>
</evidence>
<evidence type="ECO:0000313" key="4">
    <source>
        <dbReference type="Proteomes" id="UP000000374"/>
    </source>
</evidence>
<sequence length="412" mass="44267">MAEPIDAVVVGSGPAGIAAAVALRRQGLRRVLLLEREDSAGGVPRHCGHPPFGMREFGRVCTGPAYARRLLDLAQQAGVELHLRTTVLALLPDAVLDIVSPAGRDRLQARRVILATGVRETPRSARLVSGDRPLGVINTGALQAFVYLQGLVPFRRPVIVGTELVALSALLTCRTAGIAPVALIESAARPSTYWPCMLLPRLQGIAVHYGTQLLEIRGRQRVESVLLQRADGSQQDIACDGVLFTGCFVPEAALVRASHLVLADSTGGPQVDQFGRCSDPRFFAAGNLLRPLETAGWSFREGARIGQAVAADLRGRLPGAQQPLTIECAQGIRYVMPQLLSLPLGPYGLPELQLRVGRATRGLLTVSALGRQIWRQRLRSLPQRRILVPLRQLALPDGASTLRIALSDSSDP</sequence>
<dbReference type="RefSeq" id="WP_011809441.1">
    <property type="nucleotide sequence ID" value="NC_008786.1"/>
</dbReference>
<dbReference type="EMBL" id="CP000542">
    <property type="protein sequence ID" value="ABM57434.1"/>
    <property type="molecule type" value="Genomic_DNA"/>
</dbReference>
<reference evidence="4" key="1">
    <citation type="submission" date="2006-12" db="EMBL/GenBank/DDBJ databases">
        <title>Complete sequence of chromosome 1 of Verminephrobacter eiseniae EF01-2.</title>
        <authorList>
            <person name="Copeland A."/>
            <person name="Lucas S."/>
            <person name="Lapidus A."/>
            <person name="Barry K."/>
            <person name="Detter J.C."/>
            <person name="Glavina del Rio T."/>
            <person name="Dalin E."/>
            <person name="Tice H."/>
            <person name="Pitluck S."/>
            <person name="Chertkov O."/>
            <person name="Brettin T."/>
            <person name="Bruce D."/>
            <person name="Han C."/>
            <person name="Tapia R."/>
            <person name="Gilna P."/>
            <person name="Schmutz J."/>
            <person name="Larimer F."/>
            <person name="Land M."/>
            <person name="Hauser L."/>
            <person name="Kyrpides N."/>
            <person name="Kim E."/>
            <person name="Stahl D."/>
            <person name="Richardson P."/>
        </authorList>
    </citation>
    <scope>NUCLEOTIDE SEQUENCE [LARGE SCALE GENOMIC DNA]</scope>
    <source>
        <strain evidence="4">EF01-2</strain>
    </source>
</reference>
<dbReference type="Gene3D" id="3.50.50.60">
    <property type="entry name" value="FAD/NAD(P)-binding domain"/>
    <property type="match status" value="2"/>
</dbReference>
<gene>
    <name evidence="3" type="ordered locus">Veis_1679</name>
</gene>
<dbReference type="InterPro" id="IPR051691">
    <property type="entry name" value="Metab_Enz_Cyan_OpOx_G3PDH"/>
</dbReference>
<dbReference type="AlphaFoldDB" id="A1WIH7"/>
<keyword evidence="4" id="KW-1185">Reference proteome</keyword>
<dbReference type="PRINTS" id="PR00368">
    <property type="entry name" value="FADPNR"/>
</dbReference>
<accession>A1WIH7</accession>
<dbReference type="GO" id="GO:0016491">
    <property type="term" value="F:oxidoreductase activity"/>
    <property type="evidence" value="ECO:0007669"/>
    <property type="project" value="UniProtKB-KW"/>
</dbReference>
<evidence type="ECO:0000256" key="1">
    <source>
        <dbReference type="ARBA" id="ARBA00023002"/>
    </source>
</evidence>
<keyword evidence="1" id="KW-0560">Oxidoreductase</keyword>
<dbReference type="OrthoDB" id="5287468at2"/>
<feature type="domain" description="FAD/NAD(P)-binding" evidence="2">
    <location>
        <begin position="6"/>
        <end position="294"/>
    </location>
</feature>
<dbReference type="eggNOG" id="COG0446">
    <property type="taxonomic scope" value="Bacteria"/>
</dbReference>
<dbReference type="SUPFAM" id="SSF51905">
    <property type="entry name" value="FAD/NAD(P)-binding domain"/>
    <property type="match status" value="1"/>
</dbReference>
<organism evidence="3 4">
    <name type="scientific">Verminephrobacter eiseniae (strain EF01-2)</name>
    <dbReference type="NCBI Taxonomy" id="391735"/>
    <lineage>
        <taxon>Bacteria</taxon>
        <taxon>Pseudomonadati</taxon>
        <taxon>Pseudomonadota</taxon>
        <taxon>Betaproteobacteria</taxon>
        <taxon>Burkholderiales</taxon>
        <taxon>Comamonadaceae</taxon>
        <taxon>Verminephrobacter</taxon>
    </lineage>
</organism>
<dbReference type="InterPro" id="IPR023753">
    <property type="entry name" value="FAD/NAD-binding_dom"/>
</dbReference>
<dbReference type="PANTHER" id="PTHR42949:SF3">
    <property type="entry name" value="ANAEROBIC GLYCEROL-3-PHOSPHATE DEHYDROGENASE SUBUNIT B"/>
    <property type="match status" value="1"/>
</dbReference>
<dbReference type="HOGENOM" id="CLU_030705_0_1_4"/>
<dbReference type="Proteomes" id="UP000000374">
    <property type="component" value="Chromosome"/>
</dbReference>
<dbReference type="PANTHER" id="PTHR42949">
    <property type="entry name" value="ANAEROBIC GLYCEROL-3-PHOSPHATE DEHYDROGENASE SUBUNIT B"/>
    <property type="match status" value="1"/>
</dbReference>
<evidence type="ECO:0000259" key="2">
    <source>
        <dbReference type="Pfam" id="PF07992"/>
    </source>
</evidence>
<protein>
    <submittedName>
        <fullName evidence="3">FAD-dependent pyridine nucleotide-disulphide oxidoreductase</fullName>
    </submittedName>
</protein>
<name>A1WIH7_VEREI</name>
<dbReference type="PRINTS" id="PR00469">
    <property type="entry name" value="PNDRDTASEII"/>
</dbReference>
<dbReference type="GeneID" id="76460288"/>
<dbReference type="STRING" id="391735.Veis_1679"/>
<dbReference type="InterPro" id="IPR036188">
    <property type="entry name" value="FAD/NAD-bd_sf"/>
</dbReference>
<dbReference type="Pfam" id="PF07992">
    <property type="entry name" value="Pyr_redox_2"/>
    <property type="match status" value="1"/>
</dbReference>
<proteinExistence type="predicted"/>
<dbReference type="KEGG" id="vei:Veis_1679"/>